<dbReference type="InterPro" id="IPR005312">
    <property type="entry name" value="DUF1759"/>
</dbReference>
<keyword evidence="2" id="KW-1185">Reference proteome</keyword>
<comment type="caution">
    <text evidence="1">The sequence shown here is derived from an EMBL/GenBank/DDBJ whole genome shotgun (WGS) entry which is preliminary data.</text>
</comment>
<dbReference type="InterPro" id="IPR043502">
    <property type="entry name" value="DNA/RNA_pol_sf"/>
</dbReference>
<dbReference type="PANTHER" id="PTHR31511:SF12">
    <property type="entry name" value="RHO TERMINATION FACTOR N-TERMINAL DOMAIN-CONTAINING PROTEIN"/>
    <property type="match status" value="1"/>
</dbReference>
<accession>A0A4Y2MCB0</accession>
<dbReference type="Pfam" id="PF03564">
    <property type="entry name" value="DUF1759"/>
    <property type="match status" value="1"/>
</dbReference>
<dbReference type="AlphaFoldDB" id="A0A4Y2MCB0"/>
<evidence type="ECO:0008006" key="3">
    <source>
        <dbReference type="Google" id="ProtNLM"/>
    </source>
</evidence>
<protein>
    <recommendedName>
        <fullName evidence="3">DNA-directed DNA polymerase</fullName>
    </recommendedName>
</protein>
<dbReference type="OrthoDB" id="7444419at2759"/>
<proteinExistence type="predicted"/>
<reference evidence="1 2" key="1">
    <citation type="journal article" date="2019" name="Sci. Rep.">
        <title>Orb-weaving spider Araneus ventricosus genome elucidates the spidroin gene catalogue.</title>
        <authorList>
            <person name="Kono N."/>
            <person name="Nakamura H."/>
            <person name="Ohtoshi R."/>
            <person name="Moran D.A.P."/>
            <person name="Shinohara A."/>
            <person name="Yoshida Y."/>
            <person name="Fujiwara M."/>
            <person name="Mori M."/>
            <person name="Tomita M."/>
            <person name="Arakawa K."/>
        </authorList>
    </citation>
    <scope>NUCLEOTIDE SEQUENCE [LARGE SCALE GENOMIC DNA]</scope>
</reference>
<dbReference type="PANTHER" id="PTHR31511">
    <property type="entry name" value="PROTEIN CBG23764"/>
    <property type="match status" value="1"/>
</dbReference>
<name>A0A4Y2MCB0_ARAVE</name>
<dbReference type="EMBL" id="BGPR01007161">
    <property type="protein sequence ID" value="GBN24745.1"/>
    <property type="molecule type" value="Genomic_DNA"/>
</dbReference>
<organism evidence="1 2">
    <name type="scientific">Araneus ventricosus</name>
    <name type="common">Orbweaver spider</name>
    <name type="synonym">Epeira ventricosa</name>
    <dbReference type="NCBI Taxonomy" id="182803"/>
    <lineage>
        <taxon>Eukaryota</taxon>
        <taxon>Metazoa</taxon>
        <taxon>Ecdysozoa</taxon>
        <taxon>Arthropoda</taxon>
        <taxon>Chelicerata</taxon>
        <taxon>Arachnida</taxon>
        <taxon>Araneae</taxon>
        <taxon>Araneomorphae</taxon>
        <taxon>Entelegynae</taxon>
        <taxon>Araneoidea</taxon>
        <taxon>Araneidae</taxon>
        <taxon>Araneus</taxon>
    </lineage>
</organism>
<evidence type="ECO:0000313" key="2">
    <source>
        <dbReference type="Proteomes" id="UP000499080"/>
    </source>
</evidence>
<dbReference type="Proteomes" id="UP000499080">
    <property type="component" value="Unassembled WGS sequence"/>
</dbReference>
<sequence>MDIKFEDLSEFSKAVLNGMKYTPSTKLVPNLKDKKNYITYYKNLQFYLKQGLKLEKVHKILKFQQKPWLKKYIMFNTEQRKNSKSAFEKDFFKLMNNSVYGKTMENIRNRVDVQLVNDEKKAQKLVAAPTFKRFKIFENELVGVERVKKCLTLDKPIYVGFVILELSKLIMYNFHYNVMKKEYGDKAELLFTDTDSLTYEVETEDIYEDMSHHMDIYDTSDYPRDHFLFSESNKKKIGCFKDELHSKPIYEFIGLRPKMYSIKSERGEKKTAKGVARSVVERNVRHEDYRRCREELKSTIEIQHRIQSENHKLKTVKDTSGLQDTAKDFEQVDSRLEELEVRIICILDSRKSSSNPKIQTVKSIKSEVRLLEIPFPTFSGEFSEWGSFKTQFTTLVSNNDNLDDNQKLFYLSTSLKGEAKQLESTEDTFSSLFEALKERFENKRLLIDFHVLSILNYDKIQQESAREFRSLIDCIEQNIRGLKVLNYEQNNLSGILFVNIILQKLDKESRRQLEFFQKSSKFPQFDSLMSFLESGSTPTSNGVPLNQIQLNGGTVQQDLFSIMISFRKHEFLFTADVRMMYRQILIYPDQRDLQKIVSKEDPDQPPNA</sequence>
<evidence type="ECO:0000313" key="1">
    <source>
        <dbReference type="EMBL" id="GBN24745.1"/>
    </source>
</evidence>
<dbReference type="GO" id="GO:0071897">
    <property type="term" value="P:DNA biosynthetic process"/>
    <property type="evidence" value="ECO:0007669"/>
    <property type="project" value="UniProtKB-ARBA"/>
</dbReference>
<gene>
    <name evidence="1" type="ORF">AVEN_255707_1</name>
</gene>
<dbReference type="SUPFAM" id="SSF56672">
    <property type="entry name" value="DNA/RNA polymerases"/>
    <property type="match status" value="1"/>
</dbReference>